<sequence length="120" mass="13172">MRVLIVETNLSLGQVWQRHLERHGIKVRLETDQSGAIAALAERSYDVVILNLVLKGSSALAISDLASIRNPETRVIFVTDTSFFSDGSVFSLCPNVCAYLQADTPPDDLTAMVEHYGNHA</sequence>
<evidence type="ECO:0000259" key="2">
    <source>
        <dbReference type="PROSITE" id="PS50110"/>
    </source>
</evidence>
<dbReference type="SUPFAM" id="SSF52172">
    <property type="entry name" value="CheY-like"/>
    <property type="match status" value="1"/>
</dbReference>
<organism evidence="3 4">
    <name type="scientific">Roseovarius phycicola</name>
    <dbReference type="NCBI Taxonomy" id="3080976"/>
    <lineage>
        <taxon>Bacteria</taxon>
        <taxon>Pseudomonadati</taxon>
        <taxon>Pseudomonadota</taxon>
        <taxon>Alphaproteobacteria</taxon>
        <taxon>Rhodobacterales</taxon>
        <taxon>Roseobacteraceae</taxon>
        <taxon>Roseovarius</taxon>
    </lineage>
</organism>
<dbReference type="Proteomes" id="UP001364156">
    <property type="component" value="Chromosome"/>
</dbReference>
<dbReference type="Gene3D" id="3.40.50.2300">
    <property type="match status" value="1"/>
</dbReference>
<evidence type="ECO:0000313" key="4">
    <source>
        <dbReference type="Proteomes" id="UP001364156"/>
    </source>
</evidence>
<reference evidence="3 4" key="1">
    <citation type="submission" date="2023-10" db="EMBL/GenBank/DDBJ databases">
        <title>Roseovarius strain S88 nov., isolated from a marine algae.</title>
        <authorList>
            <person name="Lee M.W."/>
            <person name="Lee J.K."/>
            <person name="Kim J.M."/>
            <person name="Choi D.G."/>
            <person name="Baek J.H."/>
            <person name="Bayburt H."/>
            <person name="Jung J.J."/>
            <person name="Han D.M."/>
            <person name="Jeon C.O."/>
        </authorList>
    </citation>
    <scope>NUCLEOTIDE SEQUENCE [LARGE SCALE GENOMIC DNA]</scope>
    <source>
        <strain evidence="3 4">S88</strain>
    </source>
</reference>
<dbReference type="InterPro" id="IPR011006">
    <property type="entry name" value="CheY-like_superfamily"/>
</dbReference>
<evidence type="ECO:0000256" key="1">
    <source>
        <dbReference type="PROSITE-ProRule" id="PRU00169"/>
    </source>
</evidence>
<accession>A0ABZ2HGR3</accession>
<feature type="domain" description="Response regulatory" evidence="2">
    <location>
        <begin position="2"/>
        <end position="117"/>
    </location>
</feature>
<keyword evidence="4" id="KW-1185">Reference proteome</keyword>
<name>A0ABZ2HGR3_9RHOB</name>
<gene>
    <name evidence="3" type="ORF">RZ517_16470</name>
</gene>
<dbReference type="SMART" id="SM00448">
    <property type="entry name" value="REC"/>
    <property type="match status" value="1"/>
</dbReference>
<comment type="caution">
    <text evidence="1">Lacks conserved residue(s) required for the propagation of feature annotation.</text>
</comment>
<dbReference type="Pfam" id="PF00072">
    <property type="entry name" value="Response_reg"/>
    <property type="match status" value="1"/>
</dbReference>
<protein>
    <submittedName>
        <fullName evidence="3">Response regulator</fullName>
    </submittedName>
</protein>
<dbReference type="InterPro" id="IPR001789">
    <property type="entry name" value="Sig_transdc_resp-reg_receiver"/>
</dbReference>
<dbReference type="PROSITE" id="PS50110">
    <property type="entry name" value="RESPONSE_REGULATORY"/>
    <property type="match status" value="1"/>
</dbReference>
<proteinExistence type="predicted"/>
<dbReference type="CDD" id="cd00156">
    <property type="entry name" value="REC"/>
    <property type="match status" value="1"/>
</dbReference>
<evidence type="ECO:0000313" key="3">
    <source>
        <dbReference type="EMBL" id="WWR46343.1"/>
    </source>
</evidence>
<dbReference type="EMBL" id="CP146069">
    <property type="protein sequence ID" value="WWR46343.1"/>
    <property type="molecule type" value="Genomic_DNA"/>
</dbReference>